<dbReference type="OrthoDB" id="10656097at2759"/>
<accession>A0A9N8V555</accession>
<keyword evidence="2" id="KW-1185">Reference proteome</keyword>
<evidence type="ECO:0000313" key="1">
    <source>
        <dbReference type="EMBL" id="CAG8436959.1"/>
    </source>
</evidence>
<reference evidence="1" key="1">
    <citation type="submission" date="2021-06" db="EMBL/GenBank/DDBJ databases">
        <authorList>
            <person name="Kallberg Y."/>
            <person name="Tangrot J."/>
            <person name="Rosling A."/>
        </authorList>
    </citation>
    <scope>NUCLEOTIDE SEQUENCE</scope>
    <source>
        <strain evidence="1">AZ414A</strain>
    </source>
</reference>
<comment type="caution">
    <text evidence="1">The sequence shown here is derived from an EMBL/GenBank/DDBJ whole genome shotgun (WGS) entry which is preliminary data.</text>
</comment>
<sequence length="137" mass="16113">MVVKPSIKSVSICFGYNSPVNISECTKKYKDFVISMNNEGVNKAQIQTFRMIGDEFSMLNSKKNNFKEKEEISLKNTNKYDRKQDNFIELCFTKDLAIAWQDNDINNINVKDTKNYINSEQKDKIENQEKIVYRNYL</sequence>
<dbReference type="Proteomes" id="UP000789706">
    <property type="component" value="Unassembled WGS sequence"/>
</dbReference>
<protein>
    <submittedName>
        <fullName evidence="1">2940_t:CDS:1</fullName>
    </submittedName>
</protein>
<dbReference type="EMBL" id="CAJVPK010000043">
    <property type="protein sequence ID" value="CAG8436959.1"/>
    <property type="molecule type" value="Genomic_DNA"/>
</dbReference>
<proteinExistence type="predicted"/>
<gene>
    <name evidence="1" type="ORF">DEBURN_LOCUS1087</name>
</gene>
<organism evidence="1 2">
    <name type="scientific">Diversispora eburnea</name>
    <dbReference type="NCBI Taxonomy" id="1213867"/>
    <lineage>
        <taxon>Eukaryota</taxon>
        <taxon>Fungi</taxon>
        <taxon>Fungi incertae sedis</taxon>
        <taxon>Mucoromycota</taxon>
        <taxon>Glomeromycotina</taxon>
        <taxon>Glomeromycetes</taxon>
        <taxon>Diversisporales</taxon>
        <taxon>Diversisporaceae</taxon>
        <taxon>Diversispora</taxon>
    </lineage>
</organism>
<name>A0A9N8V555_9GLOM</name>
<evidence type="ECO:0000313" key="2">
    <source>
        <dbReference type="Proteomes" id="UP000789706"/>
    </source>
</evidence>
<dbReference type="AlphaFoldDB" id="A0A9N8V555"/>